<reference evidence="2" key="1">
    <citation type="submission" date="2017-08" db="EMBL/GenBank/DDBJ databases">
        <title>A dynamic microbial community with high functional redundancy inhabits the cold, oxic subseafloor aquifer.</title>
        <authorList>
            <person name="Tully B.J."/>
            <person name="Wheat C.G."/>
            <person name="Glazer B.T."/>
            <person name="Huber J.A."/>
        </authorList>
    </citation>
    <scope>NUCLEOTIDE SEQUENCE [LARGE SCALE GENOMIC DNA]</scope>
</reference>
<dbReference type="AlphaFoldDB" id="A0A2A4TBG7"/>
<proteinExistence type="predicted"/>
<sequence length="175" mass="19245">MKTFKLNNQPSTLCDLAYTVNDGVVITKEGVLGQNLGREVFKISSPTIFSISLTRSKYLMYSNILMTGSYMHSMTFYPKGYIKGQKEDKYDLRLDLGFINNVPTVQVIDFGSSFGKLRINNIEVGLSHASGPNGDYTDIFCLVGSNAHAALNELLEHLMNPNGSNAMSGDTLCVN</sequence>
<gene>
    <name evidence="1" type="ORF">COB67_00060</name>
</gene>
<evidence type="ECO:0000313" key="2">
    <source>
        <dbReference type="Proteomes" id="UP000218113"/>
    </source>
</evidence>
<comment type="caution">
    <text evidence="1">The sequence shown here is derived from an EMBL/GenBank/DDBJ whole genome shotgun (WGS) entry which is preliminary data.</text>
</comment>
<dbReference type="Proteomes" id="UP000218113">
    <property type="component" value="Unassembled WGS sequence"/>
</dbReference>
<evidence type="ECO:0000313" key="1">
    <source>
        <dbReference type="EMBL" id="PCI30882.1"/>
    </source>
</evidence>
<name>A0A2A4TBG7_9DELT</name>
<dbReference type="EMBL" id="NVSR01000001">
    <property type="protein sequence ID" value="PCI30882.1"/>
    <property type="molecule type" value="Genomic_DNA"/>
</dbReference>
<protein>
    <submittedName>
        <fullName evidence="1">Uncharacterized protein</fullName>
    </submittedName>
</protein>
<organism evidence="1 2">
    <name type="scientific">SAR324 cluster bacterium</name>
    <dbReference type="NCBI Taxonomy" id="2024889"/>
    <lineage>
        <taxon>Bacteria</taxon>
        <taxon>Deltaproteobacteria</taxon>
        <taxon>SAR324 cluster</taxon>
    </lineage>
</organism>
<accession>A0A2A4TBG7</accession>